<organism evidence="1 2">
    <name type="scientific">Xylanibacter ruminicola</name>
    <name type="common">Prevotella ruminicola</name>
    <dbReference type="NCBI Taxonomy" id="839"/>
    <lineage>
        <taxon>Bacteria</taxon>
        <taxon>Pseudomonadati</taxon>
        <taxon>Bacteroidota</taxon>
        <taxon>Bacteroidia</taxon>
        <taxon>Bacteroidales</taxon>
        <taxon>Prevotellaceae</taxon>
        <taxon>Xylanibacter</taxon>
    </lineage>
</organism>
<proteinExistence type="predicted"/>
<name>A0A928GG34_XYLRU</name>
<evidence type="ECO:0000313" key="2">
    <source>
        <dbReference type="Proteomes" id="UP000763088"/>
    </source>
</evidence>
<protein>
    <submittedName>
        <fullName evidence="1">Uncharacterized protein</fullName>
    </submittedName>
</protein>
<dbReference type="EMBL" id="SUYD01000001">
    <property type="protein sequence ID" value="MBE6264844.1"/>
    <property type="molecule type" value="Genomic_DNA"/>
</dbReference>
<reference evidence="1" key="1">
    <citation type="submission" date="2019-04" db="EMBL/GenBank/DDBJ databases">
        <title>Evolution of Biomass-Degrading Anaerobic Consortia Revealed by Metagenomics.</title>
        <authorList>
            <person name="Peng X."/>
        </authorList>
    </citation>
    <scope>NUCLEOTIDE SEQUENCE</scope>
    <source>
        <strain evidence="1">SIG141</strain>
    </source>
</reference>
<comment type="caution">
    <text evidence="1">The sequence shown here is derived from an EMBL/GenBank/DDBJ whole genome shotgun (WGS) entry which is preliminary data.</text>
</comment>
<evidence type="ECO:0000313" key="1">
    <source>
        <dbReference type="EMBL" id="MBE6264844.1"/>
    </source>
</evidence>
<dbReference type="Proteomes" id="UP000763088">
    <property type="component" value="Unassembled WGS sequence"/>
</dbReference>
<dbReference type="AlphaFoldDB" id="A0A928GG34"/>
<accession>A0A928GG34</accession>
<gene>
    <name evidence="1" type="ORF">E7102_00015</name>
</gene>
<sequence length="72" mass="8379">MIPEISDKNLYLLLPGKVAAVVEQYVEDNGVSILDGLRKFYNSSTYRKLEKEQTKLWHLGPVALYQEFQENF</sequence>